<dbReference type="Gene3D" id="3.40.50.300">
    <property type="entry name" value="P-loop containing nucleotide triphosphate hydrolases"/>
    <property type="match status" value="1"/>
</dbReference>
<keyword evidence="3 5" id="KW-0067">ATP-binding</keyword>
<gene>
    <name evidence="5" type="ORF">SAMN05216355_11076</name>
</gene>
<dbReference type="Proteomes" id="UP000198541">
    <property type="component" value="Unassembled WGS sequence"/>
</dbReference>
<dbReference type="PANTHER" id="PTHR42939">
    <property type="entry name" value="ABC TRANSPORTER ATP-BINDING PROTEIN ALBC-RELATED"/>
    <property type="match status" value="1"/>
</dbReference>
<protein>
    <submittedName>
        <fullName evidence="5">ABC-2 type transport system ATP-binding protein</fullName>
    </submittedName>
</protein>
<dbReference type="InterPro" id="IPR003439">
    <property type="entry name" value="ABC_transporter-like_ATP-bd"/>
</dbReference>
<keyword evidence="6" id="KW-1185">Reference proteome</keyword>
<dbReference type="PROSITE" id="PS50893">
    <property type="entry name" value="ABC_TRANSPORTER_2"/>
    <property type="match status" value="1"/>
</dbReference>
<dbReference type="SUPFAM" id="SSF52540">
    <property type="entry name" value="P-loop containing nucleoside triphosphate hydrolases"/>
    <property type="match status" value="1"/>
</dbReference>
<accession>A0A1H0DG66</accession>
<name>A0A1H0DG66_9ACTO</name>
<dbReference type="EMBL" id="FNIM01000010">
    <property type="protein sequence ID" value="SDN69145.1"/>
    <property type="molecule type" value="Genomic_DNA"/>
</dbReference>
<dbReference type="PANTHER" id="PTHR42939:SF1">
    <property type="entry name" value="ABC TRANSPORTER ATP-BINDING PROTEIN ALBC-RELATED"/>
    <property type="match status" value="1"/>
</dbReference>
<evidence type="ECO:0000313" key="6">
    <source>
        <dbReference type="Proteomes" id="UP000198541"/>
    </source>
</evidence>
<dbReference type="CDD" id="cd00267">
    <property type="entry name" value="ABC_ATPase"/>
    <property type="match status" value="1"/>
</dbReference>
<dbReference type="InterPro" id="IPR027417">
    <property type="entry name" value="P-loop_NTPase"/>
</dbReference>
<keyword evidence="2" id="KW-0547">Nucleotide-binding</keyword>
<evidence type="ECO:0000259" key="4">
    <source>
        <dbReference type="PROSITE" id="PS50893"/>
    </source>
</evidence>
<evidence type="ECO:0000256" key="2">
    <source>
        <dbReference type="ARBA" id="ARBA00022741"/>
    </source>
</evidence>
<dbReference type="GO" id="GO:0005524">
    <property type="term" value="F:ATP binding"/>
    <property type="evidence" value="ECO:0007669"/>
    <property type="project" value="UniProtKB-KW"/>
</dbReference>
<dbReference type="Pfam" id="PF00005">
    <property type="entry name" value="ABC_tran"/>
    <property type="match status" value="1"/>
</dbReference>
<dbReference type="InterPro" id="IPR051782">
    <property type="entry name" value="ABC_Transporter_VariousFunc"/>
</dbReference>
<keyword evidence="1" id="KW-0813">Transport</keyword>
<dbReference type="RefSeq" id="WP_092536689.1">
    <property type="nucleotide sequence ID" value="NZ_FNIM01000010.1"/>
</dbReference>
<dbReference type="InterPro" id="IPR003593">
    <property type="entry name" value="AAA+_ATPase"/>
</dbReference>
<dbReference type="AlphaFoldDB" id="A0A1H0DG66"/>
<dbReference type="GO" id="GO:0016887">
    <property type="term" value="F:ATP hydrolysis activity"/>
    <property type="evidence" value="ECO:0007669"/>
    <property type="project" value="InterPro"/>
</dbReference>
<proteinExistence type="predicted"/>
<dbReference type="SMART" id="SM00382">
    <property type="entry name" value="AAA"/>
    <property type="match status" value="1"/>
</dbReference>
<feature type="domain" description="ABC transporter" evidence="4">
    <location>
        <begin position="5"/>
        <end position="229"/>
    </location>
</feature>
<sequence>MEHVFEVEGLRAWYDRANPVLTNVSLTLDAGEAVGLLGVNGAGKTTMLRALCDAHRSYEFRSMRYRGRACRPDTPAFKQQRYFALTNDASFPTWSLDTFIRFLDRAYGRRERPQLLDELIYGFNFGGYRSTPFGQLSSGSRKKAALIAAFQTPADILFLDEPVDFLDFAATEYLYHCIVAAAERGQAVLLSSHIAESFTRCTTRLYVLSAGLLSGPFDTPGDSDAVAALIK</sequence>
<reference evidence="6" key="1">
    <citation type="submission" date="2016-10" db="EMBL/GenBank/DDBJ databases">
        <authorList>
            <person name="Varghese N."/>
            <person name="Submissions S."/>
        </authorList>
    </citation>
    <scope>NUCLEOTIDE SEQUENCE [LARGE SCALE GENOMIC DNA]</scope>
    <source>
        <strain evidence="6">DSM 27982</strain>
    </source>
</reference>
<organism evidence="5 6">
    <name type="scientific">Actinomyces ruminicola</name>
    <dbReference type="NCBI Taxonomy" id="332524"/>
    <lineage>
        <taxon>Bacteria</taxon>
        <taxon>Bacillati</taxon>
        <taxon>Actinomycetota</taxon>
        <taxon>Actinomycetes</taxon>
        <taxon>Actinomycetales</taxon>
        <taxon>Actinomycetaceae</taxon>
        <taxon>Actinomyces</taxon>
    </lineage>
</organism>
<evidence type="ECO:0000256" key="1">
    <source>
        <dbReference type="ARBA" id="ARBA00022448"/>
    </source>
</evidence>
<evidence type="ECO:0000256" key="3">
    <source>
        <dbReference type="ARBA" id="ARBA00022840"/>
    </source>
</evidence>
<evidence type="ECO:0000313" key="5">
    <source>
        <dbReference type="EMBL" id="SDN69145.1"/>
    </source>
</evidence>